<dbReference type="InterPro" id="IPR000653">
    <property type="entry name" value="DegT/StrS_aminotransferase"/>
</dbReference>
<dbReference type="PANTHER" id="PTHR30244:SF30">
    <property type="entry name" value="BLR5990 PROTEIN"/>
    <property type="match status" value="1"/>
</dbReference>
<sequence>ETEFKNNVSFNKKTRKIIRAILPVHVFGNAVDLERLQNICAERNIKILEDASESLGTIYNKGKLKGKHTGLVGDMGCISFNGNKILTSGGGGMIICNGEEFSTKATYLTNQAKDDPVNFVHNEIGYNLRLTNIQAAMGLAQMENIDEALTKKRKINKFYRENLNLTDGLTLMNSPDYAENNNWLSVLRVEEEIYGQSSCTLIDKLRNESIEVRPIWKLNHLQKPYLKNQTYKIEKAKELVSNTICLPSSISLTSEQLEKIIKVING</sequence>
<dbReference type="Pfam" id="PF01041">
    <property type="entry name" value="DegT_DnrJ_EryC1"/>
    <property type="match status" value="1"/>
</dbReference>
<accession>A0A382RTG1</accession>
<dbReference type="GO" id="GO:0008483">
    <property type="term" value="F:transaminase activity"/>
    <property type="evidence" value="ECO:0007669"/>
    <property type="project" value="TreeGrafter"/>
</dbReference>
<dbReference type="InterPro" id="IPR015424">
    <property type="entry name" value="PyrdxlP-dep_Trfase"/>
</dbReference>
<gene>
    <name evidence="1" type="ORF">METZ01_LOCUS353823</name>
</gene>
<dbReference type="Gene3D" id="3.40.640.10">
    <property type="entry name" value="Type I PLP-dependent aspartate aminotransferase-like (Major domain)"/>
    <property type="match status" value="1"/>
</dbReference>
<dbReference type="GO" id="GO:0000271">
    <property type="term" value="P:polysaccharide biosynthetic process"/>
    <property type="evidence" value="ECO:0007669"/>
    <property type="project" value="TreeGrafter"/>
</dbReference>
<dbReference type="SUPFAM" id="SSF53383">
    <property type="entry name" value="PLP-dependent transferases"/>
    <property type="match status" value="1"/>
</dbReference>
<dbReference type="InterPro" id="IPR015421">
    <property type="entry name" value="PyrdxlP-dep_Trfase_major"/>
</dbReference>
<protein>
    <recommendedName>
        <fullName evidence="2">Aminotransferase DegT</fullName>
    </recommendedName>
</protein>
<evidence type="ECO:0008006" key="2">
    <source>
        <dbReference type="Google" id="ProtNLM"/>
    </source>
</evidence>
<dbReference type="GO" id="GO:0030170">
    <property type="term" value="F:pyridoxal phosphate binding"/>
    <property type="evidence" value="ECO:0007669"/>
    <property type="project" value="TreeGrafter"/>
</dbReference>
<evidence type="ECO:0000313" key="1">
    <source>
        <dbReference type="EMBL" id="SVD00969.1"/>
    </source>
</evidence>
<reference evidence="1" key="1">
    <citation type="submission" date="2018-05" db="EMBL/GenBank/DDBJ databases">
        <authorList>
            <person name="Lanie J.A."/>
            <person name="Ng W.-L."/>
            <person name="Kazmierczak K.M."/>
            <person name="Andrzejewski T.M."/>
            <person name="Davidsen T.M."/>
            <person name="Wayne K.J."/>
            <person name="Tettelin H."/>
            <person name="Glass J.I."/>
            <person name="Rusch D."/>
            <person name="Podicherti R."/>
            <person name="Tsui H.-C.T."/>
            <person name="Winkler M.E."/>
        </authorList>
    </citation>
    <scope>NUCLEOTIDE SEQUENCE</scope>
</reference>
<proteinExistence type="predicted"/>
<name>A0A382RTG1_9ZZZZ</name>
<dbReference type="Gene3D" id="3.90.1150.10">
    <property type="entry name" value="Aspartate Aminotransferase, domain 1"/>
    <property type="match status" value="1"/>
</dbReference>
<dbReference type="InterPro" id="IPR015422">
    <property type="entry name" value="PyrdxlP-dep_Trfase_small"/>
</dbReference>
<organism evidence="1">
    <name type="scientific">marine metagenome</name>
    <dbReference type="NCBI Taxonomy" id="408172"/>
    <lineage>
        <taxon>unclassified sequences</taxon>
        <taxon>metagenomes</taxon>
        <taxon>ecological metagenomes</taxon>
    </lineage>
</organism>
<dbReference type="PANTHER" id="PTHR30244">
    <property type="entry name" value="TRANSAMINASE"/>
    <property type="match status" value="1"/>
</dbReference>
<feature type="non-terminal residue" evidence="1">
    <location>
        <position position="1"/>
    </location>
</feature>
<dbReference type="EMBL" id="UINC01124074">
    <property type="protein sequence ID" value="SVD00969.1"/>
    <property type="molecule type" value="Genomic_DNA"/>
</dbReference>
<dbReference type="AlphaFoldDB" id="A0A382RTG1"/>